<feature type="transmembrane region" description="Helical" evidence="6">
    <location>
        <begin position="141"/>
        <end position="161"/>
    </location>
</feature>
<evidence type="ECO:0000256" key="3">
    <source>
        <dbReference type="ARBA" id="ARBA00022692"/>
    </source>
</evidence>
<dbReference type="InterPro" id="IPR002781">
    <property type="entry name" value="TM_pro_TauE-like"/>
</dbReference>
<feature type="transmembrane region" description="Helical" evidence="6">
    <location>
        <begin position="279"/>
        <end position="300"/>
    </location>
</feature>
<feature type="transmembrane region" description="Helical" evidence="6">
    <location>
        <begin position="173"/>
        <end position="195"/>
    </location>
</feature>
<evidence type="ECO:0000256" key="5">
    <source>
        <dbReference type="ARBA" id="ARBA00023136"/>
    </source>
</evidence>
<dbReference type="PANTHER" id="PTHR43701">
    <property type="entry name" value="MEMBRANE TRANSPORTER PROTEIN MJ0441-RELATED"/>
    <property type="match status" value="1"/>
</dbReference>
<dbReference type="PANTHER" id="PTHR43701:SF12">
    <property type="entry name" value="MEMBRANE TRANSPORTER PROTEIN YTNM-RELATED"/>
    <property type="match status" value="1"/>
</dbReference>
<keyword evidence="8" id="KW-1185">Reference proteome</keyword>
<feature type="transmembrane region" description="Helical" evidence="6">
    <location>
        <begin position="248"/>
        <end position="267"/>
    </location>
</feature>
<comment type="subcellular location">
    <subcellularLocation>
        <location evidence="6">Cell membrane</location>
        <topology evidence="6">Multi-pass membrane protein</topology>
    </subcellularLocation>
    <subcellularLocation>
        <location evidence="1">Membrane</location>
        <topology evidence="1">Multi-pass membrane protein</topology>
    </subcellularLocation>
</comment>
<feature type="transmembrane region" description="Helical" evidence="6">
    <location>
        <begin position="312"/>
        <end position="337"/>
    </location>
</feature>
<keyword evidence="3 6" id="KW-0812">Transmembrane</keyword>
<name>A0A1M6AQQ8_9FIRM</name>
<keyword evidence="6" id="KW-1003">Cell membrane</keyword>
<comment type="similarity">
    <text evidence="2 6">Belongs to the 4-toluene sulfonate uptake permease (TSUP) (TC 2.A.102) family.</text>
</comment>
<feature type="transmembrane region" description="Helical" evidence="6">
    <location>
        <begin position="77"/>
        <end position="102"/>
    </location>
</feature>
<keyword evidence="5 6" id="KW-0472">Membrane</keyword>
<dbReference type="EMBL" id="FQXJ01000017">
    <property type="protein sequence ID" value="SHI38859.1"/>
    <property type="molecule type" value="Genomic_DNA"/>
</dbReference>
<evidence type="ECO:0000256" key="1">
    <source>
        <dbReference type="ARBA" id="ARBA00004141"/>
    </source>
</evidence>
<evidence type="ECO:0000256" key="4">
    <source>
        <dbReference type="ARBA" id="ARBA00022989"/>
    </source>
</evidence>
<reference evidence="8" key="1">
    <citation type="submission" date="2016-11" db="EMBL/GenBank/DDBJ databases">
        <authorList>
            <person name="Varghese N."/>
            <person name="Submissions S."/>
        </authorList>
    </citation>
    <scope>NUCLEOTIDE SEQUENCE [LARGE SCALE GENOMIC DNA]</scope>
    <source>
        <strain evidence="8">DSM 15449</strain>
    </source>
</reference>
<evidence type="ECO:0000256" key="6">
    <source>
        <dbReference type="RuleBase" id="RU363041"/>
    </source>
</evidence>
<dbReference type="STRING" id="1121420.SAMN02746098_04019"/>
<dbReference type="GO" id="GO:0005886">
    <property type="term" value="C:plasma membrane"/>
    <property type="evidence" value="ECO:0007669"/>
    <property type="project" value="UniProtKB-SubCell"/>
</dbReference>
<dbReference type="Proteomes" id="UP000183954">
    <property type="component" value="Unassembled WGS sequence"/>
</dbReference>
<dbReference type="Pfam" id="PF01925">
    <property type="entry name" value="TauE"/>
    <property type="match status" value="1"/>
</dbReference>
<feature type="transmembrane region" description="Helical" evidence="6">
    <location>
        <begin position="385"/>
        <end position="407"/>
    </location>
</feature>
<sequence>MTMKDLYNSLMYAARGHAQWEIETSFNIIKNRKKLLILFVMALPLLIPAMAHAAATLPAFIGGKAAFGPSYFSPATFYGSIAVGVIAGLITGCIGAGGGFVITPALMSLGVKGILAVGTDMFHIFAKAIMGTTLHKKMGNVHAGLAIAFLIGSGLGVTGGGKINRALYNFNPIMSDFVISSIYVVLLGFLGIFAMSEYLSMRKNAPKDGGDAHGGPEKITALGAKLQAINLAPMIKFDDHVVPGGRRISGFFVAACGAVTGFLASILGVGGGFVTFPMFVYGLGISTATTVGTDIFQIIFTAGYGSIAQYAIYGYVFYTLAMGMLLGSLFGIQIGAITTKVVPGTQIKAFYALAILAGFVNRLFALPEKLTQMGYITLSAASGALITKIGVWLFFGLVSIFAFWIISTFIRNIPKLRAEAAEEYDTNVTKGGVSQ</sequence>
<dbReference type="InterPro" id="IPR051598">
    <property type="entry name" value="TSUP/Inactive_protease-like"/>
</dbReference>
<proteinExistence type="inferred from homology"/>
<evidence type="ECO:0000256" key="2">
    <source>
        <dbReference type="ARBA" id="ARBA00009142"/>
    </source>
</evidence>
<accession>A0A1M6AQQ8</accession>
<dbReference type="AlphaFoldDB" id="A0A1M6AQQ8"/>
<keyword evidence="4 6" id="KW-1133">Transmembrane helix</keyword>
<evidence type="ECO:0000313" key="7">
    <source>
        <dbReference type="EMBL" id="SHI38859.1"/>
    </source>
</evidence>
<feature type="transmembrane region" description="Helical" evidence="6">
    <location>
        <begin position="349"/>
        <end position="365"/>
    </location>
</feature>
<gene>
    <name evidence="7" type="ORF">SAMN02746098_04019</name>
</gene>
<protein>
    <recommendedName>
        <fullName evidence="6">Probable membrane transporter protein</fullName>
    </recommendedName>
</protein>
<organism evidence="7 8">
    <name type="scientific">Desulfosporosinus lacus DSM 15449</name>
    <dbReference type="NCBI Taxonomy" id="1121420"/>
    <lineage>
        <taxon>Bacteria</taxon>
        <taxon>Bacillati</taxon>
        <taxon>Bacillota</taxon>
        <taxon>Clostridia</taxon>
        <taxon>Eubacteriales</taxon>
        <taxon>Desulfitobacteriaceae</taxon>
        <taxon>Desulfosporosinus</taxon>
    </lineage>
</organism>
<evidence type="ECO:0000313" key="8">
    <source>
        <dbReference type="Proteomes" id="UP000183954"/>
    </source>
</evidence>